<evidence type="ECO:0000256" key="4">
    <source>
        <dbReference type="ARBA" id="ARBA00022970"/>
    </source>
</evidence>
<evidence type="ECO:0000256" key="2">
    <source>
        <dbReference type="ARBA" id="ARBA00022448"/>
    </source>
</evidence>
<dbReference type="Proteomes" id="UP001630127">
    <property type="component" value="Unassembled WGS sequence"/>
</dbReference>
<dbReference type="EMBL" id="JBJUIK010000012">
    <property type="protein sequence ID" value="KAL3508316.1"/>
    <property type="molecule type" value="Genomic_DNA"/>
</dbReference>
<gene>
    <name evidence="9" type="ORF">ACH5RR_027717</name>
</gene>
<accession>A0ABD2YNT5</accession>
<evidence type="ECO:0000256" key="1">
    <source>
        <dbReference type="ARBA" id="ARBA00004370"/>
    </source>
</evidence>
<name>A0ABD2YNT5_9GENT</name>
<dbReference type="GO" id="GO:0016020">
    <property type="term" value="C:membrane"/>
    <property type="evidence" value="ECO:0007669"/>
    <property type="project" value="UniProtKB-SubCell"/>
</dbReference>
<feature type="transmembrane region" description="Helical" evidence="7">
    <location>
        <begin position="421"/>
        <end position="441"/>
    </location>
</feature>
<proteinExistence type="predicted"/>
<comment type="caution">
    <text evidence="9">The sequence shown here is derived from an EMBL/GenBank/DDBJ whole genome shotgun (WGS) entry which is preliminary data.</text>
</comment>
<keyword evidence="5 7" id="KW-1133">Transmembrane helix</keyword>
<evidence type="ECO:0000256" key="3">
    <source>
        <dbReference type="ARBA" id="ARBA00022692"/>
    </source>
</evidence>
<dbReference type="PANTHER" id="PTHR48017">
    <property type="entry name" value="OS05G0424000 PROTEIN-RELATED"/>
    <property type="match status" value="1"/>
</dbReference>
<evidence type="ECO:0000256" key="5">
    <source>
        <dbReference type="ARBA" id="ARBA00022989"/>
    </source>
</evidence>
<keyword evidence="2" id="KW-0813">Transport</keyword>
<dbReference type="AlphaFoldDB" id="A0ABD2YNT5"/>
<feature type="transmembrane region" description="Helical" evidence="7">
    <location>
        <begin position="360"/>
        <end position="387"/>
    </location>
</feature>
<feature type="transmembrane region" description="Helical" evidence="7">
    <location>
        <begin position="447"/>
        <end position="467"/>
    </location>
</feature>
<organism evidence="9 10">
    <name type="scientific">Cinchona calisaya</name>
    <dbReference type="NCBI Taxonomy" id="153742"/>
    <lineage>
        <taxon>Eukaryota</taxon>
        <taxon>Viridiplantae</taxon>
        <taxon>Streptophyta</taxon>
        <taxon>Embryophyta</taxon>
        <taxon>Tracheophyta</taxon>
        <taxon>Spermatophyta</taxon>
        <taxon>Magnoliopsida</taxon>
        <taxon>eudicotyledons</taxon>
        <taxon>Gunneridae</taxon>
        <taxon>Pentapetalae</taxon>
        <taxon>asterids</taxon>
        <taxon>lamiids</taxon>
        <taxon>Gentianales</taxon>
        <taxon>Rubiaceae</taxon>
        <taxon>Cinchonoideae</taxon>
        <taxon>Cinchoneae</taxon>
        <taxon>Cinchona</taxon>
    </lineage>
</organism>
<feature type="transmembrane region" description="Helical" evidence="7">
    <location>
        <begin position="100"/>
        <end position="123"/>
    </location>
</feature>
<evidence type="ECO:0000313" key="9">
    <source>
        <dbReference type="EMBL" id="KAL3508316.1"/>
    </source>
</evidence>
<evidence type="ECO:0000256" key="7">
    <source>
        <dbReference type="SAM" id="Phobius"/>
    </source>
</evidence>
<feature type="transmembrane region" description="Helical" evidence="7">
    <location>
        <begin position="204"/>
        <end position="223"/>
    </location>
</feature>
<feature type="transmembrane region" description="Helical" evidence="7">
    <location>
        <begin position="73"/>
        <end position="94"/>
    </location>
</feature>
<sequence>MRYLELSELKSDGDVGATDRDIPLRKLVGNGINSGEAEEYEDTAAFLMTTNSDDYHFQIQPQEEKPSKRTGTIWTATAHIITGVIGAGVLSLAWSTAQLGWIAGPLAMLVFALITLFSTFLLCDCYMTPPDSESGGPMIRHRSLTGAVKFFLGEKKQKICGAFVLESLYGCAVAYTITVTESFSAIQKSNCYHKEGHDANCRHVNTNMLMLIFGAVQIVVSQIPDFHNMTWLSIVAAFMSFTYAFIGLALGLAKVIENGMVLGSISGVPADSGVEKLWLVFQGIADIAFAYPYSVIVLEIQDTLKSPPPENQTMKKASRISIITTTIFYLSCGCFGYAAFGNKTPGNLLTGFGFYEPYWLVDFANACIILHLVGGYQIFSQVIFALVEEWFAARSPNSAWAKNWNLKLPMFAGFELNGFRLVFRTAYVVSATSIAMLFPYFNQVLGVLGALNFWSLGIYFPVEMYIVQNKIGTWTRKWAFLEFFSFICLIISIVGLIGSIEGLLKARLT</sequence>
<reference evidence="9 10" key="1">
    <citation type="submission" date="2024-11" db="EMBL/GenBank/DDBJ databases">
        <title>A near-complete genome assembly of Cinchona calisaya.</title>
        <authorList>
            <person name="Lian D.C."/>
            <person name="Zhao X.W."/>
            <person name="Wei L."/>
        </authorList>
    </citation>
    <scope>NUCLEOTIDE SEQUENCE [LARGE SCALE GENOMIC DNA]</scope>
    <source>
        <tissue evidence="9">Nenye</tissue>
    </source>
</reference>
<dbReference type="Pfam" id="PF01490">
    <property type="entry name" value="Aa_trans"/>
    <property type="match status" value="1"/>
</dbReference>
<comment type="subcellular location">
    <subcellularLocation>
        <location evidence="1">Membrane</location>
    </subcellularLocation>
</comment>
<feature type="domain" description="Amino acid transporter transmembrane" evidence="8">
    <location>
        <begin position="69"/>
        <end position="503"/>
    </location>
</feature>
<evidence type="ECO:0000259" key="8">
    <source>
        <dbReference type="Pfam" id="PF01490"/>
    </source>
</evidence>
<evidence type="ECO:0000256" key="6">
    <source>
        <dbReference type="ARBA" id="ARBA00023136"/>
    </source>
</evidence>
<protein>
    <recommendedName>
        <fullName evidence="8">Amino acid transporter transmembrane domain-containing protein</fullName>
    </recommendedName>
</protein>
<keyword evidence="10" id="KW-1185">Reference proteome</keyword>
<dbReference type="GO" id="GO:0006865">
    <property type="term" value="P:amino acid transport"/>
    <property type="evidence" value="ECO:0007669"/>
    <property type="project" value="UniProtKB-KW"/>
</dbReference>
<keyword evidence="4" id="KW-0029">Amino-acid transport</keyword>
<dbReference type="InterPro" id="IPR013057">
    <property type="entry name" value="AA_transpt_TM"/>
</dbReference>
<feature type="transmembrane region" description="Helical" evidence="7">
    <location>
        <begin position="229"/>
        <end position="253"/>
    </location>
</feature>
<keyword evidence="6 7" id="KW-0472">Membrane</keyword>
<evidence type="ECO:0000313" key="10">
    <source>
        <dbReference type="Proteomes" id="UP001630127"/>
    </source>
</evidence>
<feature type="transmembrane region" description="Helical" evidence="7">
    <location>
        <begin position="320"/>
        <end position="340"/>
    </location>
</feature>
<feature type="transmembrane region" description="Helical" evidence="7">
    <location>
        <begin position="479"/>
        <end position="500"/>
    </location>
</feature>
<keyword evidence="3 7" id="KW-0812">Transmembrane</keyword>